<protein>
    <submittedName>
        <fullName evidence="4">Phosphoglycerate-bisphosphoglycerate mutase</fullName>
    </submittedName>
</protein>
<dbReference type="Pfam" id="PF00300">
    <property type="entry name" value="His_Phos_1"/>
    <property type="match status" value="1"/>
</dbReference>
<evidence type="ECO:0000256" key="1">
    <source>
        <dbReference type="PIRSR" id="PIRSR613078-1"/>
    </source>
</evidence>
<feature type="active site" description="Tele-phosphohistidine intermediate" evidence="1">
    <location>
        <position position="52"/>
    </location>
</feature>
<dbReference type="PANTHER" id="PTHR46192">
    <property type="entry name" value="BROAD-RANGE ACID PHOSPHATASE DET1"/>
    <property type="match status" value="1"/>
</dbReference>
<dbReference type="PROSITE" id="PS00175">
    <property type="entry name" value="PG_MUTASE"/>
    <property type="match status" value="1"/>
</dbReference>
<evidence type="ECO:0000256" key="3">
    <source>
        <dbReference type="SAM" id="MobiDB-lite"/>
    </source>
</evidence>
<gene>
    <name evidence="4" type="primary">PGAM_3</name>
</gene>
<dbReference type="InterPro" id="IPR013078">
    <property type="entry name" value="His_Pase_superF_clade-1"/>
</dbReference>
<dbReference type="Gene3D" id="3.40.50.1240">
    <property type="entry name" value="Phosphoglycerate mutase-like"/>
    <property type="match status" value="1"/>
</dbReference>
<dbReference type="EMBL" id="EU432549">
    <property type="protein sequence ID" value="ACC43988.1"/>
    <property type="molecule type" value="Genomic_DNA"/>
</dbReference>
<dbReference type="CDD" id="cd07067">
    <property type="entry name" value="HP_PGM_like"/>
    <property type="match status" value="1"/>
</dbReference>
<feature type="active site" description="Proton donor/acceptor" evidence="1">
    <location>
        <position position="136"/>
    </location>
</feature>
<evidence type="ECO:0000313" key="4">
    <source>
        <dbReference type="EMBL" id="ACC43988.1"/>
    </source>
</evidence>
<sequence>MIFILVVCLIAPILVWLYSNPRFINWLCWRIATRAKAFRFRHFPKRIILIRHGESQGNEDVNIYSTKPDHAIGLTARGRQQARECGETLRKLFGDDESVMFYVSPFRRSRETCELICKAFRPERILKVREDPRIREQEWGNFQDAATRDTVVIERKKIGRFFYRFKDGESGADVYDRVSSFMESLYREMEDCKMANANVCIVSHGLFVRLFLTRYYRWSVEKFHTLENFDNCGFCILERDNEKEKFVLKTELKAHRVEEEKGKIRAATRGSFSEQSFEAEAHPITNVADIPQENPQN</sequence>
<feature type="region of interest" description="Disordered" evidence="3">
    <location>
        <begin position="261"/>
        <end position="297"/>
    </location>
</feature>
<feature type="binding site" evidence="2">
    <location>
        <begin position="51"/>
        <end position="58"/>
    </location>
    <ligand>
        <name>substrate</name>
    </ligand>
</feature>
<dbReference type="InterPro" id="IPR052765">
    <property type="entry name" value="PGM-Related"/>
</dbReference>
<dbReference type="AlphaFoldDB" id="B2L3N5"/>
<dbReference type="SUPFAM" id="SSF53254">
    <property type="entry name" value="Phosphoglycerate mutase-like"/>
    <property type="match status" value="1"/>
</dbReference>
<feature type="binding site" evidence="2">
    <location>
        <position position="108"/>
    </location>
    <ligand>
        <name>substrate</name>
    </ligand>
</feature>
<organism evidence="4">
    <name type="scientific">Philodina roseola</name>
    <name type="common">Rotifer</name>
    <dbReference type="NCBI Taxonomy" id="96448"/>
    <lineage>
        <taxon>Eukaryota</taxon>
        <taxon>Metazoa</taxon>
        <taxon>Spiralia</taxon>
        <taxon>Gnathifera</taxon>
        <taxon>Rotifera</taxon>
        <taxon>Eurotatoria</taxon>
        <taxon>Bdelloidea</taxon>
        <taxon>Philodinida</taxon>
        <taxon>Philodinidae</taxon>
        <taxon>Philodina</taxon>
    </lineage>
</organism>
<dbReference type="GO" id="GO:0003824">
    <property type="term" value="F:catalytic activity"/>
    <property type="evidence" value="ECO:0007669"/>
    <property type="project" value="InterPro"/>
</dbReference>
<reference evidence="4" key="1">
    <citation type="journal article" date="2008" name="Proc. Natl. Acad. Sci. U.S.A.">
        <title>Evidence for degenerate tetraploidy in bdelloid rotifers.</title>
        <authorList>
            <person name="Mark Welch D.B."/>
            <person name="Mark Welch J.L."/>
            <person name="Meselson M."/>
        </authorList>
    </citation>
    <scope>NUCLEOTIDE SEQUENCE</scope>
    <source>
        <strain evidence="4">MM1</strain>
    </source>
</reference>
<dbReference type="InterPro" id="IPR029033">
    <property type="entry name" value="His_PPase_superfam"/>
</dbReference>
<accession>B2L3N5</accession>
<dbReference type="InterPro" id="IPR001345">
    <property type="entry name" value="PG/BPGM_mutase_AS"/>
</dbReference>
<dbReference type="SMART" id="SM00855">
    <property type="entry name" value="PGAM"/>
    <property type="match status" value="1"/>
</dbReference>
<proteinExistence type="predicted"/>
<evidence type="ECO:0000256" key="2">
    <source>
        <dbReference type="PIRSR" id="PIRSR613078-2"/>
    </source>
</evidence>
<name>B2L3N5_PHIRO</name>